<accession>A0ABQ8PXI0</accession>
<dbReference type="InterPro" id="IPR000120">
    <property type="entry name" value="Amidase"/>
</dbReference>
<evidence type="ECO:0000259" key="1">
    <source>
        <dbReference type="Pfam" id="PF01425"/>
    </source>
</evidence>
<dbReference type="Proteomes" id="UP001163828">
    <property type="component" value="Unassembled WGS sequence"/>
</dbReference>
<dbReference type="Gene3D" id="3.90.1300.10">
    <property type="entry name" value="Amidase signature (AS) domain"/>
    <property type="match status" value="1"/>
</dbReference>
<sequence length="184" mass="20036">MSLPSLAISSENPVNERHLDSILARQGQTLRPNEKAEYSLLLKAFHDVTASVAKLHDYEPPTYLERHPSTDVYFSNPEDNNLGAWAWRFTAKDILPNEGILSGKTIVMEDNISVTGVNCLQGTDAFTGFVPTADATVVTRTLDEGGIIFGKVVCENLSMAGTSSLLPRVQSIILHSAGLNILRP</sequence>
<comment type="caution">
    <text evidence="2">The sequence shown here is derived from an EMBL/GenBank/DDBJ whole genome shotgun (WGS) entry which is preliminary data.</text>
</comment>
<dbReference type="InterPro" id="IPR023631">
    <property type="entry name" value="Amidase_dom"/>
</dbReference>
<proteinExistence type="predicted"/>
<gene>
    <name evidence="2" type="ORF">F5050DRAFT_1813006</name>
</gene>
<organism evidence="2 3">
    <name type="scientific">Lentinula boryana</name>
    <dbReference type="NCBI Taxonomy" id="40481"/>
    <lineage>
        <taxon>Eukaryota</taxon>
        <taxon>Fungi</taxon>
        <taxon>Dikarya</taxon>
        <taxon>Basidiomycota</taxon>
        <taxon>Agaricomycotina</taxon>
        <taxon>Agaricomycetes</taxon>
        <taxon>Agaricomycetidae</taxon>
        <taxon>Agaricales</taxon>
        <taxon>Marasmiineae</taxon>
        <taxon>Omphalotaceae</taxon>
        <taxon>Lentinula</taxon>
    </lineage>
</organism>
<feature type="domain" description="Amidase" evidence="1">
    <location>
        <begin position="97"/>
        <end position="162"/>
    </location>
</feature>
<dbReference type="InterPro" id="IPR036928">
    <property type="entry name" value="AS_sf"/>
</dbReference>
<dbReference type="PANTHER" id="PTHR11895">
    <property type="entry name" value="TRANSAMIDASE"/>
    <property type="match status" value="1"/>
</dbReference>
<name>A0ABQ8PXI0_9AGAR</name>
<dbReference type="PANTHER" id="PTHR11895:SF170">
    <property type="entry name" value="AMIDASE"/>
    <property type="match status" value="1"/>
</dbReference>
<dbReference type="SUPFAM" id="SSF75304">
    <property type="entry name" value="Amidase signature (AS) enzymes"/>
    <property type="match status" value="1"/>
</dbReference>
<protein>
    <recommendedName>
        <fullName evidence="1">Amidase domain-containing protein</fullName>
    </recommendedName>
</protein>
<evidence type="ECO:0000313" key="2">
    <source>
        <dbReference type="EMBL" id="KAJ3991072.1"/>
    </source>
</evidence>
<dbReference type="Pfam" id="PF01425">
    <property type="entry name" value="Amidase"/>
    <property type="match status" value="1"/>
</dbReference>
<evidence type="ECO:0000313" key="3">
    <source>
        <dbReference type="Proteomes" id="UP001163828"/>
    </source>
</evidence>
<reference evidence="2" key="1">
    <citation type="submission" date="2022-08" db="EMBL/GenBank/DDBJ databases">
        <authorList>
            <consortium name="DOE Joint Genome Institute"/>
            <person name="Min B."/>
            <person name="Riley R."/>
            <person name="Sierra-Patev S."/>
            <person name="Naranjo-Ortiz M."/>
            <person name="Looney B."/>
            <person name="Konkel Z."/>
            <person name="Slot J.C."/>
            <person name="Sakamoto Y."/>
            <person name="Steenwyk J.L."/>
            <person name="Rokas A."/>
            <person name="Carro J."/>
            <person name="Camarero S."/>
            <person name="Ferreira P."/>
            <person name="Molpeceres G."/>
            <person name="Ruiz-Duenas F.J."/>
            <person name="Serrano A."/>
            <person name="Henrissat B."/>
            <person name="Drula E."/>
            <person name="Hughes K.W."/>
            <person name="Mata J.L."/>
            <person name="Ishikawa N.K."/>
            <person name="Vargas-Isla R."/>
            <person name="Ushijima S."/>
            <person name="Smith C.A."/>
            <person name="Ahrendt S."/>
            <person name="Andreopoulos W."/>
            <person name="He G."/>
            <person name="Labutti K."/>
            <person name="Lipzen A."/>
            <person name="Ng V."/>
            <person name="Sandor L."/>
            <person name="Barry K."/>
            <person name="Martinez A.T."/>
            <person name="Xiao Y."/>
            <person name="Gibbons J.G."/>
            <person name="Terashima K."/>
            <person name="Hibbett D.S."/>
            <person name="Grigoriev I.V."/>
        </authorList>
    </citation>
    <scope>NUCLEOTIDE SEQUENCE</scope>
    <source>
        <strain evidence="2">TFB10827</strain>
    </source>
</reference>
<keyword evidence="3" id="KW-1185">Reference proteome</keyword>
<dbReference type="EMBL" id="MU791198">
    <property type="protein sequence ID" value="KAJ3991072.1"/>
    <property type="molecule type" value="Genomic_DNA"/>
</dbReference>